<reference evidence="2" key="1">
    <citation type="submission" date="2017-06" db="EMBL/GenBank/DDBJ databases">
        <title>Complete genome sequence of Capnocytophaga sp. KCOM 1579 (=ChDC OS43) isolated from a human refractory periapical abscess lesion.</title>
        <authorList>
            <person name="Kook J.-K."/>
            <person name="Park S.-N."/>
            <person name="Lim Y.K."/>
            <person name="Roh H."/>
        </authorList>
    </citation>
    <scope>NUCLEOTIDE SEQUENCE [LARGE SCALE GENOMIC DNA]</scope>
    <source>
        <strain evidence="2">ChDC OS43</strain>
    </source>
</reference>
<evidence type="ECO:0000313" key="2">
    <source>
        <dbReference type="Proteomes" id="UP000197007"/>
    </source>
</evidence>
<dbReference type="AlphaFoldDB" id="A0A1Z4BS55"/>
<sequence length="109" mass="12524">MISYTQKEHGWAAIVINNDTVEIAFVVSHLHDSRQDLIRSVTTLEKFKEATVVFQDEPDGYVLHLEREDKHCHYTLHSFKGYDPTALCELVLEGNISFASYKNDIAKIK</sequence>
<dbReference type="Proteomes" id="UP000197007">
    <property type="component" value="Chromosome"/>
</dbReference>
<name>A0A1Z4BS55_9FLAO</name>
<gene>
    <name evidence="1" type="ORF">CBG49_14210</name>
</gene>
<dbReference type="RefSeq" id="WP_088594996.1">
    <property type="nucleotide sequence ID" value="NZ_CP022022.1"/>
</dbReference>
<protein>
    <submittedName>
        <fullName evidence="1">Uncharacterized protein</fullName>
    </submittedName>
</protein>
<organism evidence="1 2">
    <name type="scientific">Capnocytophaga endodontalis</name>
    <dbReference type="NCBI Taxonomy" id="2708117"/>
    <lineage>
        <taxon>Bacteria</taxon>
        <taxon>Pseudomonadati</taxon>
        <taxon>Bacteroidota</taxon>
        <taxon>Flavobacteriia</taxon>
        <taxon>Flavobacteriales</taxon>
        <taxon>Flavobacteriaceae</taxon>
        <taxon>Capnocytophaga</taxon>
    </lineage>
</organism>
<evidence type="ECO:0000313" key="1">
    <source>
        <dbReference type="EMBL" id="ASF44151.1"/>
    </source>
</evidence>
<proteinExistence type="predicted"/>
<keyword evidence="2" id="KW-1185">Reference proteome</keyword>
<dbReference type="KEGG" id="capn:CBG49_14210"/>
<dbReference type="EMBL" id="CP022022">
    <property type="protein sequence ID" value="ASF44151.1"/>
    <property type="molecule type" value="Genomic_DNA"/>
</dbReference>
<accession>A0A1Z4BS55</accession>